<sequence length="476" mass="51088">MDAINTRFGHLWHTPEQPATSRLTVYCKATGVALAALPVCNEQDVPEILARAQLGFDIQKALSAHQRSQQLQRWYELIIANSELLARLVTLECGKPLGEARAEVSYAAGFVSWFAEQAKRSYGQVIPSANVAQKLTTIEQPIGVVFAITPWNFPLAMITRKVAPAMAAGCSIVLKPSELTPLSAMALWQLAQEAGFAPEAWQVVHSLDAKGFAAAMCDSAVVRKVTFTGSTAVGRSLMAQSANTIKRLSLELGGNAPFIIFASSDLDAAIDALMVAKFRNAGQTCVAANRVLIESPCFDEFITKLTARVAKLKIGHGLEPDTDLGPLISPAAKATAERRIAEALSEGAVCHYRAEPLPSPFMAPVILTEVNQAMAIANLELFAPIITVQRFRSEADAIAIANAVPEGLASYFFSQDMAQVERVSSQLEYGMVGVNTGLISNPVAPFGGMKQSGLGREGAAQGLSEYLETKYLCQQF</sequence>
<dbReference type="EMBL" id="JBHRSD010000023">
    <property type="protein sequence ID" value="MFC3033522.1"/>
    <property type="molecule type" value="Genomic_DNA"/>
</dbReference>
<dbReference type="EC" id="1.2.1.-" evidence="6"/>
<keyword evidence="7" id="KW-1185">Reference proteome</keyword>
<dbReference type="CDD" id="cd07103">
    <property type="entry name" value="ALDH_F5_SSADH_GabD"/>
    <property type="match status" value="1"/>
</dbReference>
<dbReference type="Proteomes" id="UP001595453">
    <property type="component" value="Unassembled WGS sequence"/>
</dbReference>
<dbReference type="InterPro" id="IPR050740">
    <property type="entry name" value="Aldehyde_DH_Superfamily"/>
</dbReference>
<dbReference type="Gene3D" id="3.40.309.10">
    <property type="entry name" value="Aldehyde Dehydrogenase, Chain A, domain 2"/>
    <property type="match status" value="1"/>
</dbReference>
<comment type="similarity">
    <text evidence="1 4">Belongs to the aldehyde dehydrogenase family.</text>
</comment>
<organism evidence="6 7">
    <name type="scientific">Pseudoalteromonas fenneropenaei</name>
    <dbReference type="NCBI Taxonomy" id="1737459"/>
    <lineage>
        <taxon>Bacteria</taxon>
        <taxon>Pseudomonadati</taxon>
        <taxon>Pseudomonadota</taxon>
        <taxon>Gammaproteobacteria</taxon>
        <taxon>Alteromonadales</taxon>
        <taxon>Pseudoalteromonadaceae</taxon>
        <taxon>Pseudoalteromonas</taxon>
    </lineage>
</organism>
<gene>
    <name evidence="6" type="ORF">ACFOEE_13425</name>
</gene>
<feature type="active site" evidence="3">
    <location>
        <position position="251"/>
    </location>
</feature>
<evidence type="ECO:0000313" key="6">
    <source>
        <dbReference type="EMBL" id="MFC3033522.1"/>
    </source>
</evidence>
<evidence type="ECO:0000256" key="4">
    <source>
        <dbReference type="RuleBase" id="RU003345"/>
    </source>
</evidence>
<proteinExistence type="inferred from homology"/>
<dbReference type="Gene3D" id="3.40.605.10">
    <property type="entry name" value="Aldehyde Dehydrogenase, Chain A, domain 1"/>
    <property type="match status" value="1"/>
</dbReference>
<accession>A0ABV7CLH7</accession>
<dbReference type="InterPro" id="IPR016163">
    <property type="entry name" value="Ald_DH_C"/>
</dbReference>
<name>A0ABV7CLH7_9GAMM</name>
<dbReference type="RefSeq" id="WP_377125084.1">
    <property type="nucleotide sequence ID" value="NZ_JBHRSD010000023.1"/>
</dbReference>
<dbReference type="SUPFAM" id="SSF53720">
    <property type="entry name" value="ALDH-like"/>
    <property type="match status" value="1"/>
</dbReference>
<dbReference type="Pfam" id="PF00171">
    <property type="entry name" value="Aldedh"/>
    <property type="match status" value="1"/>
</dbReference>
<comment type="caution">
    <text evidence="6">The sequence shown here is derived from an EMBL/GenBank/DDBJ whole genome shotgun (WGS) entry which is preliminary data.</text>
</comment>
<feature type="domain" description="Aldehyde dehydrogenase" evidence="5">
    <location>
        <begin position="21"/>
        <end position="471"/>
    </location>
</feature>
<evidence type="ECO:0000256" key="1">
    <source>
        <dbReference type="ARBA" id="ARBA00009986"/>
    </source>
</evidence>
<dbReference type="InterPro" id="IPR015590">
    <property type="entry name" value="Aldehyde_DH_dom"/>
</dbReference>
<evidence type="ECO:0000256" key="3">
    <source>
        <dbReference type="PROSITE-ProRule" id="PRU10007"/>
    </source>
</evidence>
<evidence type="ECO:0000256" key="2">
    <source>
        <dbReference type="ARBA" id="ARBA00023002"/>
    </source>
</evidence>
<dbReference type="PROSITE" id="PS00687">
    <property type="entry name" value="ALDEHYDE_DEHYDR_GLU"/>
    <property type="match status" value="1"/>
</dbReference>
<protein>
    <submittedName>
        <fullName evidence="6">NAD-dependent succinate-semialdehyde dehydrogenase</fullName>
        <ecNumber evidence="6">1.2.1.-</ecNumber>
    </submittedName>
</protein>
<dbReference type="InterPro" id="IPR016161">
    <property type="entry name" value="Ald_DH/histidinol_DH"/>
</dbReference>
<reference evidence="7" key="1">
    <citation type="journal article" date="2019" name="Int. J. Syst. Evol. Microbiol.">
        <title>The Global Catalogue of Microorganisms (GCM) 10K type strain sequencing project: providing services to taxonomists for standard genome sequencing and annotation.</title>
        <authorList>
            <consortium name="The Broad Institute Genomics Platform"/>
            <consortium name="The Broad Institute Genome Sequencing Center for Infectious Disease"/>
            <person name="Wu L."/>
            <person name="Ma J."/>
        </authorList>
    </citation>
    <scope>NUCLEOTIDE SEQUENCE [LARGE SCALE GENOMIC DNA]</scope>
    <source>
        <strain evidence="7">KCTC 42730</strain>
    </source>
</reference>
<evidence type="ECO:0000259" key="5">
    <source>
        <dbReference type="Pfam" id="PF00171"/>
    </source>
</evidence>
<dbReference type="PANTHER" id="PTHR43353">
    <property type="entry name" value="SUCCINATE-SEMIALDEHYDE DEHYDROGENASE, MITOCHONDRIAL"/>
    <property type="match status" value="1"/>
</dbReference>
<dbReference type="PROSITE" id="PS00070">
    <property type="entry name" value="ALDEHYDE_DEHYDR_CYS"/>
    <property type="match status" value="1"/>
</dbReference>
<evidence type="ECO:0000313" key="7">
    <source>
        <dbReference type="Proteomes" id="UP001595453"/>
    </source>
</evidence>
<dbReference type="GO" id="GO:0016491">
    <property type="term" value="F:oxidoreductase activity"/>
    <property type="evidence" value="ECO:0007669"/>
    <property type="project" value="UniProtKB-KW"/>
</dbReference>
<keyword evidence="2 4" id="KW-0560">Oxidoreductase</keyword>
<dbReference type="PANTHER" id="PTHR43353:SF5">
    <property type="entry name" value="SUCCINATE-SEMIALDEHYDE DEHYDROGENASE, MITOCHONDRIAL"/>
    <property type="match status" value="1"/>
</dbReference>
<dbReference type="InterPro" id="IPR016160">
    <property type="entry name" value="Ald_DH_CS_CYS"/>
</dbReference>
<dbReference type="InterPro" id="IPR016162">
    <property type="entry name" value="Ald_DH_N"/>
</dbReference>
<dbReference type="InterPro" id="IPR029510">
    <property type="entry name" value="Ald_DH_CS_GLU"/>
</dbReference>